<keyword evidence="2 9" id="KW-0121">Carboxypeptidase</keyword>
<sequence>MNRKHFLSALATTAGLTTFPALTRLQQAAAALPLHEERLLIPPYLKPGDLIGITCPAGHITLEEIKPAIRIMESWGFKIRIGTTVNKADFSFGGTDKERQQDLQAMLDDPSIKAIMCARGGYGSARIVDQLDFSHFIQQPKWVIGFSDITVLHCHINRLYGIATLHSKMCNSFPDDYNKAEPIVQQTISSIRDALIGQQLHYTTFSDSRNRTGIAKGVLIGGNLSMIQSVLATHSEVDTIGKILFLEEVGEYLYSLDRMFNSLQRAQKLDHLAGLIIGGFNRIKPDDPGEEFGRTVYDIVMEKVKDTTYPVCFGFPVGHQKDNYALKCGIMHQLQISKDEVRLDELRG</sequence>
<dbReference type="OrthoDB" id="9807329at2"/>
<dbReference type="PANTHER" id="PTHR30237:SF2">
    <property type="entry name" value="MUREIN TETRAPEPTIDE CARBOXYPEPTIDASE"/>
    <property type="match status" value="1"/>
</dbReference>
<evidence type="ECO:0000256" key="3">
    <source>
        <dbReference type="ARBA" id="ARBA00022670"/>
    </source>
</evidence>
<evidence type="ECO:0000313" key="10">
    <source>
        <dbReference type="Proteomes" id="UP000318815"/>
    </source>
</evidence>
<keyword evidence="5" id="KW-0720">Serine protease</keyword>
<dbReference type="Pfam" id="PF17676">
    <property type="entry name" value="Peptidase_S66C"/>
    <property type="match status" value="1"/>
</dbReference>
<dbReference type="PIRSF" id="PIRSF028757">
    <property type="entry name" value="LD-carboxypeptidase"/>
    <property type="match status" value="1"/>
</dbReference>
<feature type="active site" description="Charge relay system" evidence="6">
    <location>
        <position position="319"/>
    </location>
</feature>
<dbReference type="GO" id="GO:0004180">
    <property type="term" value="F:carboxypeptidase activity"/>
    <property type="evidence" value="ECO:0007669"/>
    <property type="project" value="UniProtKB-KW"/>
</dbReference>
<dbReference type="InterPro" id="IPR027478">
    <property type="entry name" value="LdcA_N"/>
</dbReference>
<dbReference type="InterPro" id="IPR029062">
    <property type="entry name" value="Class_I_gatase-like"/>
</dbReference>
<keyword evidence="4" id="KW-0378">Hydrolase</keyword>
<dbReference type="Proteomes" id="UP000318815">
    <property type="component" value="Unassembled WGS sequence"/>
</dbReference>
<reference evidence="9 10" key="1">
    <citation type="submission" date="2019-08" db="EMBL/GenBank/DDBJ databases">
        <title>Whole genome sequencing of chitin degrading bacteria Chitinophaga pinensis YS16.</title>
        <authorList>
            <person name="Singh R.P."/>
            <person name="Manchanda G."/>
            <person name="Maurya I.K."/>
            <person name="Joshi N.K."/>
            <person name="Srivastava A.K."/>
        </authorList>
    </citation>
    <scope>NUCLEOTIDE SEQUENCE [LARGE SCALE GENOMIC DNA]</scope>
    <source>
        <strain evidence="9 10">YS-16</strain>
    </source>
</reference>
<dbReference type="EMBL" id="VOHS01000002">
    <property type="protein sequence ID" value="TWW01987.1"/>
    <property type="molecule type" value="Genomic_DNA"/>
</dbReference>
<accession>A0A5C6LZ93</accession>
<dbReference type="SUPFAM" id="SSF141986">
    <property type="entry name" value="LD-carboxypeptidase A C-terminal domain-like"/>
    <property type="match status" value="1"/>
</dbReference>
<gene>
    <name evidence="9" type="ORF">FEF09_02275</name>
</gene>
<evidence type="ECO:0000313" key="9">
    <source>
        <dbReference type="EMBL" id="TWW01987.1"/>
    </source>
</evidence>
<organism evidence="9 10">
    <name type="scientific">Chitinophaga pinensis</name>
    <dbReference type="NCBI Taxonomy" id="79329"/>
    <lineage>
        <taxon>Bacteria</taxon>
        <taxon>Pseudomonadati</taxon>
        <taxon>Bacteroidota</taxon>
        <taxon>Chitinophagia</taxon>
        <taxon>Chitinophagales</taxon>
        <taxon>Chitinophagaceae</taxon>
        <taxon>Chitinophaga</taxon>
    </lineage>
</organism>
<dbReference type="Gene3D" id="3.40.50.10740">
    <property type="entry name" value="Class I glutamine amidotransferase-like"/>
    <property type="match status" value="1"/>
</dbReference>
<evidence type="ECO:0000256" key="2">
    <source>
        <dbReference type="ARBA" id="ARBA00022645"/>
    </source>
</evidence>
<evidence type="ECO:0000256" key="5">
    <source>
        <dbReference type="ARBA" id="ARBA00022825"/>
    </source>
</evidence>
<feature type="active site" description="Nucleophile" evidence="6">
    <location>
        <position position="147"/>
    </location>
</feature>
<comment type="caution">
    <text evidence="9">The sequence shown here is derived from an EMBL/GenBank/DDBJ whole genome shotgun (WGS) entry which is preliminary data.</text>
</comment>
<evidence type="ECO:0000259" key="7">
    <source>
        <dbReference type="Pfam" id="PF02016"/>
    </source>
</evidence>
<dbReference type="Pfam" id="PF02016">
    <property type="entry name" value="Peptidase_S66"/>
    <property type="match status" value="1"/>
</dbReference>
<evidence type="ECO:0000259" key="8">
    <source>
        <dbReference type="Pfam" id="PF17676"/>
    </source>
</evidence>
<proteinExistence type="inferred from homology"/>
<dbReference type="InterPro" id="IPR040449">
    <property type="entry name" value="Peptidase_S66_N"/>
</dbReference>
<dbReference type="SUPFAM" id="SSF52317">
    <property type="entry name" value="Class I glutamine amidotransferase-like"/>
    <property type="match status" value="1"/>
</dbReference>
<dbReference type="InterPro" id="IPR040921">
    <property type="entry name" value="Peptidase_S66C"/>
</dbReference>
<name>A0A5C6LZ93_9BACT</name>
<feature type="domain" description="LD-carboxypeptidase C-terminal" evidence="8">
    <location>
        <begin position="216"/>
        <end position="334"/>
    </location>
</feature>
<dbReference type="GO" id="GO:0008236">
    <property type="term" value="F:serine-type peptidase activity"/>
    <property type="evidence" value="ECO:0007669"/>
    <property type="project" value="UniProtKB-KW"/>
</dbReference>
<keyword evidence="10" id="KW-1185">Reference proteome</keyword>
<protein>
    <submittedName>
        <fullName evidence="9">LD-carboxypeptidase</fullName>
    </submittedName>
</protein>
<dbReference type="Gene3D" id="3.50.30.60">
    <property type="entry name" value="LD-carboxypeptidase A C-terminal domain-like"/>
    <property type="match status" value="1"/>
</dbReference>
<dbReference type="GO" id="GO:0006508">
    <property type="term" value="P:proteolysis"/>
    <property type="evidence" value="ECO:0007669"/>
    <property type="project" value="UniProtKB-KW"/>
</dbReference>
<evidence type="ECO:0000256" key="6">
    <source>
        <dbReference type="PIRSR" id="PIRSR028757-1"/>
    </source>
</evidence>
<comment type="similarity">
    <text evidence="1">Belongs to the peptidase S66 family.</text>
</comment>
<dbReference type="PANTHER" id="PTHR30237">
    <property type="entry name" value="MURAMOYLTETRAPEPTIDE CARBOXYPEPTIDASE"/>
    <property type="match status" value="1"/>
</dbReference>
<feature type="domain" description="LD-carboxypeptidase N-terminal" evidence="7">
    <location>
        <begin position="51"/>
        <end position="166"/>
    </location>
</feature>
<feature type="active site" description="Charge relay system" evidence="6">
    <location>
        <position position="247"/>
    </location>
</feature>
<dbReference type="CDD" id="cd07025">
    <property type="entry name" value="Peptidase_S66"/>
    <property type="match status" value="1"/>
</dbReference>
<keyword evidence="3" id="KW-0645">Protease</keyword>
<dbReference type="InterPro" id="IPR003507">
    <property type="entry name" value="S66_fam"/>
</dbReference>
<evidence type="ECO:0000256" key="4">
    <source>
        <dbReference type="ARBA" id="ARBA00022801"/>
    </source>
</evidence>
<evidence type="ECO:0000256" key="1">
    <source>
        <dbReference type="ARBA" id="ARBA00010233"/>
    </source>
</evidence>
<dbReference type="InterPro" id="IPR027461">
    <property type="entry name" value="Carboxypeptidase_A_C_sf"/>
</dbReference>
<dbReference type="AlphaFoldDB" id="A0A5C6LZ93"/>
<dbReference type="RefSeq" id="WP_146303483.1">
    <property type="nucleotide sequence ID" value="NZ_VOHS01000002.1"/>
</dbReference>